<dbReference type="AlphaFoldDB" id="A0A9P9IFM6"/>
<dbReference type="EMBL" id="JAGMWT010000012">
    <property type="protein sequence ID" value="KAH7118936.1"/>
    <property type="molecule type" value="Genomic_DNA"/>
</dbReference>
<evidence type="ECO:0008006" key="5">
    <source>
        <dbReference type="Google" id="ProtNLM"/>
    </source>
</evidence>
<keyword evidence="2" id="KW-0812">Transmembrane</keyword>
<reference evidence="3" key="1">
    <citation type="journal article" date="2021" name="Nat. Commun.">
        <title>Genetic determinants of endophytism in the Arabidopsis root mycobiome.</title>
        <authorList>
            <person name="Mesny F."/>
            <person name="Miyauchi S."/>
            <person name="Thiergart T."/>
            <person name="Pickel B."/>
            <person name="Atanasova L."/>
            <person name="Karlsson M."/>
            <person name="Huettel B."/>
            <person name="Barry K.W."/>
            <person name="Haridas S."/>
            <person name="Chen C."/>
            <person name="Bauer D."/>
            <person name="Andreopoulos W."/>
            <person name="Pangilinan J."/>
            <person name="LaButti K."/>
            <person name="Riley R."/>
            <person name="Lipzen A."/>
            <person name="Clum A."/>
            <person name="Drula E."/>
            <person name="Henrissat B."/>
            <person name="Kohler A."/>
            <person name="Grigoriev I.V."/>
            <person name="Martin F.M."/>
            <person name="Hacquard S."/>
        </authorList>
    </citation>
    <scope>NUCLEOTIDE SEQUENCE</scope>
    <source>
        <strain evidence="3">MPI-CAGE-CH-0243</strain>
    </source>
</reference>
<evidence type="ECO:0000256" key="1">
    <source>
        <dbReference type="SAM" id="MobiDB-lite"/>
    </source>
</evidence>
<organism evidence="3 4">
    <name type="scientific">Dendryphion nanum</name>
    <dbReference type="NCBI Taxonomy" id="256645"/>
    <lineage>
        <taxon>Eukaryota</taxon>
        <taxon>Fungi</taxon>
        <taxon>Dikarya</taxon>
        <taxon>Ascomycota</taxon>
        <taxon>Pezizomycotina</taxon>
        <taxon>Dothideomycetes</taxon>
        <taxon>Pleosporomycetidae</taxon>
        <taxon>Pleosporales</taxon>
        <taxon>Torulaceae</taxon>
        <taxon>Dendryphion</taxon>
    </lineage>
</organism>
<keyword evidence="2" id="KW-1133">Transmembrane helix</keyword>
<dbReference type="OrthoDB" id="3800696at2759"/>
<feature type="transmembrane region" description="Helical" evidence="2">
    <location>
        <begin position="71"/>
        <end position="91"/>
    </location>
</feature>
<feature type="region of interest" description="Disordered" evidence="1">
    <location>
        <begin position="251"/>
        <end position="279"/>
    </location>
</feature>
<evidence type="ECO:0000313" key="3">
    <source>
        <dbReference type="EMBL" id="KAH7118936.1"/>
    </source>
</evidence>
<evidence type="ECO:0000256" key="2">
    <source>
        <dbReference type="SAM" id="Phobius"/>
    </source>
</evidence>
<keyword evidence="4" id="KW-1185">Reference proteome</keyword>
<feature type="region of interest" description="Disordered" evidence="1">
    <location>
        <begin position="136"/>
        <end position="229"/>
    </location>
</feature>
<proteinExistence type="predicted"/>
<protein>
    <recommendedName>
        <fullName evidence="5">Transmembrane protein</fullName>
    </recommendedName>
</protein>
<keyword evidence="2" id="KW-0472">Membrane</keyword>
<dbReference type="Proteomes" id="UP000700596">
    <property type="component" value="Unassembled WGS sequence"/>
</dbReference>
<name>A0A9P9IFM6_9PLEO</name>
<gene>
    <name evidence="3" type="ORF">B0J11DRAFT_81009</name>
</gene>
<accession>A0A9P9IFM6</accession>
<feature type="compositionally biased region" description="Basic and acidic residues" evidence="1">
    <location>
        <begin position="189"/>
        <end position="213"/>
    </location>
</feature>
<comment type="caution">
    <text evidence="3">The sequence shown here is derived from an EMBL/GenBank/DDBJ whole genome shotgun (WGS) entry which is preliminary data.</text>
</comment>
<sequence length="279" mass="30515">MISFVLLVLDHLPRRFAYGTVYEFPGDPSPKLFPGCWPSWTGGTWYATRTMTSNSTSTSRPLDPDNGSQPWKIVVFVFVAIIGLGICYFGIKRGCAIARKRFNDAIEARVVQSRTADEEAIRSVRASRAPEHYVLSVNNSHEPPKTVQLADSSLAEREPVEAGNVSLKKGRKDSVQEIRSVTAGAHGRRLSEMEAMSRRSESPGRKNNAKRDSGQSSNDPIDVIGNGDSGEVMIATSEGYVDVVSGVHGISTASDDARSSDNTEPLQELEDNAQKRRSE</sequence>
<evidence type="ECO:0000313" key="4">
    <source>
        <dbReference type="Proteomes" id="UP000700596"/>
    </source>
</evidence>